<sequence>MVGKKNQHEVLPEDEDQIGVESEAEEEGLAIDRPFDPEKIKVRTEPAIIGQLIRRISHNEIDLAPDFQRLAGIWNSTRKSRLIESLLLRIPLPVFYVAADERERWAVVDGLQRMTTINDFVHDRFDLSGLEYLTQFNGLVCSELPRPMQRRIDETALIVNVIDPGTPEEVMFNIFSRINTGGLRLNGQEIRHALNKNPSRAFLKDLASSKEFITATDGSVKPDRMADRECALRFLAFKLHSWREYSDSTLDTFLGQTMKAINKMRPHELVRLKEEFLRSMRVAREIFRDDAFRKRFHEGAGRNVVSKALFEAWSVQLSERSDSELALLIDRRNALRKTFIEVMNNDAQFNAAISYSTGNRRRVEKRFSTVGKIIDSVLQ</sequence>
<evidence type="ECO:0000256" key="1">
    <source>
        <dbReference type="SAM" id="MobiDB-lite"/>
    </source>
</evidence>
<name>A0A7C9VS38_9BRAD</name>
<keyword evidence="4" id="KW-1185">Reference proteome</keyword>
<feature type="region of interest" description="Disordered" evidence="1">
    <location>
        <begin position="1"/>
        <end position="27"/>
    </location>
</feature>
<proteinExistence type="predicted"/>
<dbReference type="PANTHER" id="PTHR39639">
    <property type="entry name" value="CHROMOSOME 16, WHOLE GENOME SHOTGUN SEQUENCE"/>
    <property type="match status" value="1"/>
</dbReference>
<dbReference type="EMBL" id="JAAMRR010001385">
    <property type="protein sequence ID" value="NGX98754.1"/>
    <property type="molecule type" value="Genomic_DNA"/>
</dbReference>
<dbReference type="PANTHER" id="PTHR39639:SF1">
    <property type="entry name" value="DUF262 DOMAIN-CONTAINING PROTEIN"/>
    <property type="match status" value="1"/>
</dbReference>
<feature type="compositionally biased region" description="Acidic residues" evidence="1">
    <location>
        <begin position="12"/>
        <end position="27"/>
    </location>
</feature>
<evidence type="ECO:0000259" key="2">
    <source>
        <dbReference type="Pfam" id="PF03235"/>
    </source>
</evidence>
<dbReference type="Pfam" id="PF03235">
    <property type="entry name" value="GmrSD_N"/>
    <property type="match status" value="1"/>
</dbReference>
<accession>A0A7C9VS38</accession>
<dbReference type="InterPro" id="IPR004919">
    <property type="entry name" value="GmrSD_N"/>
</dbReference>
<protein>
    <submittedName>
        <fullName evidence="3">DUF262 domain-containing protein</fullName>
    </submittedName>
</protein>
<evidence type="ECO:0000313" key="3">
    <source>
        <dbReference type="EMBL" id="NGX98754.1"/>
    </source>
</evidence>
<organism evidence="3 4">
    <name type="scientific">Candidatus Afipia apatlaquensis</name>
    <dbReference type="NCBI Taxonomy" id="2712852"/>
    <lineage>
        <taxon>Bacteria</taxon>
        <taxon>Pseudomonadati</taxon>
        <taxon>Pseudomonadota</taxon>
        <taxon>Alphaproteobacteria</taxon>
        <taxon>Hyphomicrobiales</taxon>
        <taxon>Nitrobacteraceae</taxon>
        <taxon>Afipia</taxon>
    </lineage>
</organism>
<comment type="caution">
    <text evidence="3">The sequence shown here is derived from an EMBL/GenBank/DDBJ whole genome shotgun (WGS) entry which is preliminary data.</text>
</comment>
<feature type="compositionally biased region" description="Basic and acidic residues" evidence="1">
    <location>
        <begin position="1"/>
        <end position="11"/>
    </location>
</feature>
<dbReference type="AlphaFoldDB" id="A0A7C9VS38"/>
<dbReference type="Proteomes" id="UP000480266">
    <property type="component" value="Unassembled WGS sequence"/>
</dbReference>
<reference evidence="3" key="1">
    <citation type="submission" date="2020-02" db="EMBL/GenBank/DDBJ databases">
        <title>Draft genome sequence of Candidatus Afipia apatlaquensis IBT-C3, a potential strain for decolorization of textile dyes.</title>
        <authorList>
            <person name="Sanchez-Reyes A."/>
            <person name="Breton-Deval L."/>
            <person name="Mangelson H."/>
            <person name="Sanchez-Flores A."/>
        </authorList>
    </citation>
    <scope>NUCLEOTIDE SEQUENCE [LARGE SCALE GENOMIC DNA]</scope>
    <source>
        <strain evidence="3">IBT-C3</strain>
    </source>
</reference>
<evidence type="ECO:0000313" key="4">
    <source>
        <dbReference type="Proteomes" id="UP000480266"/>
    </source>
</evidence>
<feature type="domain" description="GmrSD restriction endonucleases N-terminal" evidence="2">
    <location>
        <begin position="53"/>
        <end position="193"/>
    </location>
</feature>
<gene>
    <name evidence="3" type="ORF">G4V63_27180</name>
</gene>